<dbReference type="InterPro" id="IPR045865">
    <property type="entry name" value="ACT-like_dom_sf"/>
</dbReference>
<dbReference type="Gene3D" id="3.30.70.260">
    <property type="match status" value="1"/>
</dbReference>
<dbReference type="PANTHER" id="PTHR42706:SF1">
    <property type="entry name" value="FORMYLTETRAHYDROFOLATE DEFORMYLASE 2, MITOCHONDRIAL"/>
    <property type="match status" value="1"/>
</dbReference>
<reference evidence="2 3" key="1">
    <citation type="journal article" date="2016" name="Sci. Rep.">
        <title>The genome sequence of the outbreeding globe artichoke constructed de novo incorporating a phase-aware low-pass sequencing strategy of F1 progeny.</title>
        <authorList>
            <person name="Scaglione D."/>
            <person name="Reyes-Chin-Wo S."/>
            <person name="Acquadro A."/>
            <person name="Froenicke L."/>
            <person name="Portis E."/>
            <person name="Beitel C."/>
            <person name="Tirone M."/>
            <person name="Mauro R."/>
            <person name="Lo Monaco A."/>
            <person name="Mauromicale G."/>
            <person name="Faccioli P."/>
            <person name="Cattivelli L."/>
            <person name="Rieseberg L."/>
            <person name="Michelmore R."/>
            <person name="Lanteri S."/>
        </authorList>
    </citation>
    <scope>NUCLEOTIDE SEQUENCE [LARGE SCALE GENOMIC DNA]</scope>
    <source>
        <strain evidence="2">2C</strain>
    </source>
</reference>
<comment type="caution">
    <text evidence="2">The sequence shown here is derived from an EMBL/GenBank/DDBJ whole genome shotgun (WGS) entry which is preliminary data.</text>
</comment>
<protein>
    <submittedName>
        <fullName evidence="2">Formyltetrahydrofolate deformylase</fullName>
    </submittedName>
</protein>
<feature type="non-terminal residue" evidence="2">
    <location>
        <position position="1"/>
    </location>
</feature>
<organism evidence="2 3">
    <name type="scientific">Cynara cardunculus var. scolymus</name>
    <name type="common">Globe artichoke</name>
    <name type="synonym">Cynara scolymus</name>
    <dbReference type="NCBI Taxonomy" id="59895"/>
    <lineage>
        <taxon>Eukaryota</taxon>
        <taxon>Viridiplantae</taxon>
        <taxon>Streptophyta</taxon>
        <taxon>Embryophyta</taxon>
        <taxon>Tracheophyta</taxon>
        <taxon>Spermatophyta</taxon>
        <taxon>Magnoliopsida</taxon>
        <taxon>eudicotyledons</taxon>
        <taxon>Gunneridae</taxon>
        <taxon>Pentapetalae</taxon>
        <taxon>asterids</taxon>
        <taxon>campanulids</taxon>
        <taxon>Asterales</taxon>
        <taxon>Asteraceae</taxon>
        <taxon>Carduoideae</taxon>
        <taxon>Cardueae</taxon>
        <taxon>Carduinae</taxon>
        <taxon>Cynara</taxon>
    </lineage>
</organism>
<gene>
    <name evidence="2" type="ORF">Ccrd_025237</name>
</gene>
<dbReference type="EMBL" id="LEKV01006130">
    <property type="protein sequence ID" value="KVH87503.1"/>
    <property type="molecule type" value="Genomic_DNA"/>
</dbReference>
<keyword evidence="3" id="KW-1185">Reference proteome</keyword>
<dbReference type="PROSITE" id="PS51671">
    <property type="entry name" value="ACT"/>
    <property type="match status" value="1"/>
</dbReference>
<dbReference type="SUPFAM" id="SSF55021">
    <property type="entry name" value="ACT-like"/>
    <property type="match status" value="1"/>
</dbReference>
<accession>A0A103XB65</accession>
<dbReference type="AlphaFoldDB" id="A0A103XB65"/>
<dbReference type="InterPro" id="IPR002912">
    <property type="entry name" value="ACT_dom"/>
</dbReference>
<dbReference type="GO" id="GO:0006189">
    <property type="term" value="P:'de novo' IMP biosynthetic process"/>
    <property type="evidence" value="ECO:0007669"/>
    <property type="project" value="InterPro"/>
</dbReference>
<dbReference type="GO" id="GO:0008864">
    <property type="term" value="F:formyltetrahydrofolate deformylase activity"/>
    <property type="evidence" value="ECO:0007669"/>
    <property type="project" value="InterPro"/>
</dbReference>
<dbReference type="Proteomes" id="UP000243975">
    <property type="component" value="Unassembled WGS sequence"/>
</dbReference>
<evidence type="ECO:0000313" key="2">
    <source>
        <dbReference type="EMBL" id="KVH87503.1"/>
    </source>
</evidence>
<dbReference type="STRING" id="59895.A0A103XB65"/>
<evidence type="ECO:0000313" key="3">
    <source>
        <dbReference type="Proteomes" id="UP000243975"/>
    </source>
</evidence>
<evidence type="ECO:0000259" key="1">
    <source>
        <dbReference type="PROSITE" id="PS51671"/>
    </source>
</evidence>
<proteinExistence type="predicted"/>
<dbReference type="PANTHER" id="PTHR42706">
    <property type="entry name" value="FORMYLTETRAHYDROFOLATE DEFORMYLASE"/>
    <property type="match status" value="1"/>
</dbReference>
<feature type="domain" description="ACT" evidence="1">
    <location>
        <begin position="8"/>
        <end position="88"/>
    </location>
</feature>
<dbReference type="Gramene" id="KVH87503">
    <property type="protein sequence ID" value="KVH87503"/>
    <property type="gene ID" value="Ccrd_025237"/>
</dbReference>
<dbReference type="InterPro" id="IPR004810">
    <property type="entry name" value="PurU"/>
</dbReference>
<name>A0A103XB65_CYNCS</name>
<sequence>QKFAGLLLLVADFEDQVGIVAKISECIASRGGNILVADIFVPQNKNVSYSRSEFVFGPIKWQRKQMNSDFFDLSKMFTAVKSLVRVPSVDPKYNIDVLASKQLIEVQL</sequence>